<evidence type="ECO:0000313" key="1">
    <source>
        <dbReference type="EMBL" id="KAF2252844.1"/>
    </source>
</evidence>
<dbReference type="Proteomes" id="UP000800094">
    <property type="component" value="Unassembled WGS sequence"/>
</dbReference>
<dbReference type="GeneID" id="54581359"/>
<reference evidence="1" key="1">
    <citation type="journal article" date="2020" name="Stud. Mycol.">
        <title>101 Dothideomycetes genomes: a test case for predicting lifestyles and emergence of pathogens.</title>
        <authorList>
            <person name="Haridas S."/>
            <person name="Albert R."/>
            <person name="Binder M."/>
            <person name="Bloem J."/>
            <person name="Labutti K."/>
            <person name="Salamov A."/>
            <person name="Andreopoulos B."/>
            <person name="Baker S."/>
            <person name="Barry K."/>
            <person name="Bills G."/>
            <person name="Bluhm B."/>
            <person name="Cannon C."/>
            <person name="Castanera R."/>
            <person name="Culley D."/>
            <person name="Daum C."/>
            <person name="Ezra D."/>
            <person name="Gonzalez J."/>
            <person name="Henrissat B."/>
            <person name="Kuo A."/>
            <person name="Liang C."/>
            <person name="Lipzen A."/>
            <person name="Lutzoni F."/>
            <person name="Magnuson J."/>
            <person name="Mondo S."/>
            <person name="Nolan M."/>
            <person name="Ohm R."/>
            <person name="Pangilinan J."/>
            <person name="Park H.-J."/>
            <person name="Ramirez L."/>
            <person name="Alfaro M."/>
            <person name="Sun H."/>
            <person name="Tritt A."/>
            <person name="Yoshinaga Y."/>
            <person name="Zwiers L.-H."/>
            <person name="Turgeon B."/>
            <person name="Goodwin S."/>
            <person name="Spatafora J."/>
            <person name="Crous P."/>
            <person name="Grigoriev I."/>
        </authorList>
    </citation>
    <scope>NUCLEOTIDE SEQUENCE</scope>
    <source>
        <strain evidence="1">CBS 122368</strain>
    </source>
</reference>
<sequence length="89" mass="9895">MPRPNMPIHIIFPRHPLPTPRNRAHERQRRVLIGQRTLVFLSLLMPCKVLGEVLAPANDGAAGFACVTVFVCFGVEVQIALARESSFAF</sequence>
<gene>
    <name evidence="1" type="ORF">BU26DRAFT_515281</name>
</gene>
<dbReference type="RefSeq" id="XP_033687848.1">
    <property type="nucleotide sequence ID" value="XM_033828029.1"/>
</dbReference>
<protein>
    <submittedName>
        <fullName evidence="1">Uncharacterized protein</fullName>
    </submittedName>
</protein>
<name>A0A6A6IQL5_9PLEO</name>
<dbReference type="EMBL" id="ML987191">
    <property type="protein sequence ID" value="KAF2252844.1"/>
    <property type="molecule type" value="Genomic_DNA"/>
</dbReference>
<accession>A0A6A6IQL5</accession>
<dbReference type="AlphaFoldDB" id="A0A6A6IQL5"/>
<organism evidence="1 2">
    <name type="scientific">Trematosphaeria pertusa</name>
    <dbReference type="NCBI Taxonomy" id="390896"/>
    <lineage>
        <taxon>Eukaryota</taxon>
        <taxon>Fungi</taxon>
        <taxon>Dikarya</taxon>
        <taxon>Ascomycota</taxon>
        <taxon>Pezizomycotina</taxon>
        <taxon>Dothideomycetes</taxon>
        <taxon>Pleosporomycetidae</taxon>
        <taxon>Pleosporales</taxon>
        <taxon>Massarineae</taxon>
        <taxon>Trematosphaeriaceae</taxon>
        <taxon>Trematosphaeria</taxon>
    </lineage>
</organism>
<keyword evidence="2" id="KW-1185">Reference proteome</keyword>
<proteinExistence type="predicted"/>
<evidence type="ECO:0000313" key="2">
    <source>
        <dbReference type="Proteomes" id="UP000800094"/>
    </source>
</evidence>